<dbReference type="Gene3D" id="2.30.30.1150">
    <property type="match status" value="1"/>
</dbReference>
<reference evidence="9 10" key="1">
    <citation type="journal article" date="2019" name="PLoS Biol.">
        <title>Sex chromosomes control vertical transmission of feminizing Wolbachia symbionts in an isopod.</title>
        <authorList>
            <person name="Becking T."/>
            <person name="Chebbi M.A."/>
            <person name="Giraud I."/>
            <person name="Moumen B."/>
            <person name="Laverre T."/>
            <person name="Caubet Y."/>
            <person name="Peccoud J."/>
            <person name="Gilbert C."/>
            <person name="Cordaux R."/>
        </authorList>
    </citation>
    <scope>NUCLEOTIDE SEQUENCE [LARGE SCALE GENOMIC DNA]</scope>
    <source>
        <strain evidence="9">ANa2</strain>
        <tissue evidence="9">Whole body excluding digestive tract and cuticle</tissue>
    </source>
</reference>
<dbReference type="InterPro" id="IPR013083">
    <property type="entry name" value="Znf_RING/FYVE/PHD"/>
</dbReference>
<dbReference type="InterPro" id="IPR011011">
    <property type="entry name" value="Znf_FYVE_PHD"/>
</dbReference>
<dbReference type="CDD" id="cd15562">
    <property type="entry name" value="PHD2_PHF14"/>
    <property type="match status" value="1"/>
</dbReference>
<feature type="coiled-coil region" evidence="5">
    <location>
        <begin position="321"/>
        <end position="348"/>
    </location>
</feature>
<dbReference type="EMBL" id="SEYY01000324">
    <property type="protein sequence ID" value="KAB7507484.1"/>
    <property type="molecule type" value="Genomic_DNA"/>
</dbReference>
<dbReference type="InterPro" id="IPR019787">
    <property type="entry name" value="Znf_PHD-finger"/>
</dbReference>
<dbReference type="AlphaFoldDB" id="A0A5N5TMS1"/>
<dbReference type="PANTHER" id="PTHR13793:SF150">
    <property type="entry name" value="PHD FINGER PROTEIN 14"/>
    <property type="match status" value="1"/>
</dbReference>
<feature type="compositionally biased region" description="Acidic residues" evidence="6">
    <location>
        <begin position="43"/>
        <end position="73"/>
    </location>
</feature>
<feature type="domain" description="PHD-type" evidence="7">
    <location>
        <begin position="585"/>
        <end position="639"/>
    </location>
</feature>
<evidence type="ECO:0000256" key="6">
    <source>
        <dbReference type="SAM" id="MobiDB-lite"/>
    </source>
</evidence>
<feature type="domain" description="PHD-type" evidence="8">
    <location>
        <begin position="182"/>
        <end position="301"/>
    </location>
</feature>
<feature type="compositionally biased region" description="Polar residues" evidence="6">
    <location>
        <begin position="973"/>
        <end position="992"/>
    </location>
</feature>
<feature type="region of interest" description="Disordered" evidence="6">
    <location>
        <begin position="661"/>
        <end position="768"/>
    </location>
</feature>
<keyword evidence="5" id="KW-0175">Coiled coil</keyword>
<dbReference type="Pfam" id="PF00628">
    <property type="entry name" value="PHD"/>
    <property type="match status" value="2"/>
</dbReference>
<evidence type="ECO:0000256" key="3">
    <source>
        <dbReference type="ARBA" id="ARBA00022833"/>
    </source>
</evidence>
<sequence length="1041" mass="113960">DREPGKRKVKPSKSALIDLAELDLGESSDDSDFNVDEAKLKEDDDISMNSDPDDDEDDDDDDEDENDEEDSTDQETVTNSTSTTVQSNSKSNVTIGELLARAEEKQALAAEQGIIRPKILVCAICLGEYSDDANEIVTCDGCHVSVHEGCYGISDTISVSSTVSSSSTEPWFCDACKAGVSDPPCELCPNLGYTIFKETEMGRWVHLVCALYVPGVAFSEVDKLSFPTLFEMPYSRYGAKTCSLCEDERFCKTGVCIGCDAGMCRSYFHVTCAQKEGLLSEVNHGEADQADPYYAHCKLHTDRELMRRRKRNWLALQLHMKQGQKEKLNESQETQDRLQRKLIKYREKYMFTKANRPTPWFPTQKMPRPLSTSASFFRSLLNKTKLMGIETESQVQEVQSIGDIRKKWHISPAFNVEFISYYLDRTTRLQEMKSKLDNLLKENEDLMKEETALRNKYSKLKKDSQNLESESTELLNKALEMHDLLKGLAGRPLRLPPVVAALHNPPYVDVDASAVSGLGVFAGNERRLITKAAAKMMSGNIPAFSGCDNASFKSASNKGASTCSNTSQGSGGMIGGVISSSVMDIHTCSVCQLTKDQHLLIQCDTCSNYYHLSCLDPPLSRMPKKTKQMGWQCSDCCKSSDSDKAPEIDTSAPRRLRRIIKEPAKFSPSVAKDHQKSEQERPTEAELRCDSSSSQNNQSAKSKVLPKPGAVKGGVKRRMSSDSKRGKKKKIRRRSLDTTRKGNKSVAKETPSQSRVTPSTTTATSTTTTTTITTTTTAATITATITTTSTSIVHQNSSLSKTDVSKSETKAIPNSPQLKVEATSPKQECISAEVSLKVESVGNSSAARKKLPMIKPENITSCEKEVLPRKAEGISLKPESSSGHEVETCQPKSSVMLLKAEPATPKIEPQSALDIGKPEEKVLSTQIGASNGSSQLTVSRVPIRSTRACKGGTESPSSSELNPPAEIDRKTDFNVNKPLTSTSESSSAPQIVSKTSEKIETKIKKGSDNREESSSEVTPPLLPPPPPPPAIVTSTSTSGKN</sequence>
<proteinExistence type="predicted"/>
<dbReference type="PROSITE" id="PS51805">
    <property type="entry name" value="EPHD"/>
    <property type="match status" value="1"/>
</dbReference>
<feature type="region of interest" description="Disordered" evidence="6">
    <location>
        <begin position="21"/>
        <end position="90"/>
    </location>
</feature>
<comment type="caution">
    <text evidence="9">The sequence shown here is derived from an EMBL/GenBank/DDBJ whole genome shotgun (WGS) entry which is preliminary data.</text>
</comment>
<dbReference type="Gene3D" id="3.30.40.10">
    <property type="entry name" value="Zinc/RING finger domain, C3HC4 (zinc finger)"/>
    <property type="match status" value="2"/>
</dbReference>
<feature type="region of interest" description="Disordered" evidence="6">
    <location>
        <begin position="792"/>
        <end position="824"/>
    </location>
</feature>
<evidence type="ECO:0000313" key="9">
    <source>
        <dbReference type="EMBL" id="KAB7507484.1"/>
    </source>
</evidence>
<gene>
    <name evidence="9" type="primary">PHF14</name>
    <name evidence="9" type="ORF">Anas_00690</name>
</gene>
<dbReference type="InterPro" id="IPR019786">
    <property type="entry name" value="Zinc_finger_PHD-type_CS"/>
</dbReference>
<dbReference type="PANTHER" id="PTHR13793">
    <property type="entry name" value="PHD FINGER PROTEINS"/>
    <property type="match status" value="1"/>
</dbReference>
<dbReference type="InterPro" id="IPR001965">
    <property type="entry name" value="Znf_PHD"/>
</dbReference>
<feature type="non-terminal residue" evidence="9">
    <location>
        <position position="1"/>
    </location>
</feature>
<organism evidence="9 10">
    <name type="scientific">Armadillidium nasatum</name>
    <dbReference type="NCBI Taxonomy" id="96803"/>
    <lineage>
        <taxon>Eukaryota</taxon>
        <taxon>Metazoa</taxon>
        <taxon>Ecdysozoa</taxon>
        <taxon>Arthropoda</taxon>
        <taxon>Crustacea</taxon>
        <taxon>Multicrustacea</taxon>
        <taxon>Malacostraca</taxon>
        <taxon>Eumalacostraca</taxon>
        <taxon>Peracarida</taxon>
        <taxon>Isopoda</taxon>
        <taxon>Oniscidea</taxon>
        <taxon>Crinocheta</taxon>
        <taxon>Armadillidiidae</taxon>
        <taxon>Armadillidium</taxon>
    </lineage>
</organism>
<dbReference type="PROSITE" id="PS01359">
    <property type="entry name" value="ZF_PHD_1"/>
    <property type="match status" value="2"/>
</dbReference>
<feature type="coiled-coil region" evidence="5">
    <location>
        <begin position="429"/>
        <end position="477"/>
    </location>
</feature>
<keyword evidence="3" id="KW-0862">Zinc</keyword>
<feature type="compositionally biased region" description="Pro residues" evidence="6">
    <location>
        <begin position="1020"/>
        <end position="1030"/>
    </location>
</feature>
<evidence type="ECO:0000256" key="1">
    <source>
        <dbReference type="ARBA" id="ARBA00022723"/>
    </source>
</evidence>
<feature type="compositionally biased region" description="Low complexity" evidence="6">
    <location>
        <begin position="759"/>
        <end position="768"/>
    </location>
</feature>
<dbReference type="InterPro" id="IPR034732">
    <property type="entry name" value="EPHD"/>
</dbReference>
<dbReference type="GO" id="GO:0008270">
    <property type="term" value="F:zinc ion binding"/>
    <property type="evidence" value="ECO:0007669"/>
    <property type="project" value="UniProtKB-KW"/>
</dbReference>
<dbReference type="InterPro" id="IPR050701">
    <property type="entry name" value="Histone_Mod_Regulator"/>
</dbReference>
<evidence type="ECO:0000259" key="7">
    <source>
        <dbReference type="PROSITE" id="PS50016"/>
    </source>
</evidence>
<dbReference type="OrthoDB" id="336088at2759"/>
<dbReference type="GO" id="GO:0006357">
    <property type="term" value="P:regulation of transcription by RNA polymerase II"/>
    <property type="evidence" value="ECO:0007669"/>
    <property type="project" value="TreeGrafter"/>
</dbReference>
<evidence type="ECO:0000256" key="5">
    <source>
        <dbReference type="SAM" id="Coils"/>
    </source>
</evidence>
<keyword evidence="2 4" id="KW-0863">Zinc-finger</keyword>
<evidence type="ECO:0000256" key="4">
    <source>
        <dbReference type="PROSITE-ProRule" id="PRU00146"/>
    </source>
</evidence>
<dbReference type="SUPFAM" id="SSF57903">
    <property type="entry name" value="FYVE/PHD zinc finger"/>
    <property type="match status" value="2"/>
</dbReference>
<keyword evidence="10" id="KW-1185">Reference proteome</keyword>
<feature type="compositionally biased region" description="Basic and acidic residues" evidence="6">
    <location>
        <begin position="995"/>
        <end position="1013"/>
    </location>
</feature>
<feature type="compositionally biased region" description="Basic and acidic residues" evidence="6">
    <location>
        <begin position="638"/>
        <end position="647"/>
    </location>
</feature>
<dbReference type="SMART" id="SM00249">
    <property type="entry name" value="PHD"/>
    <property type="match status" value="3"/>
</dbReference>
<feature type="domain" description="PHD-type" evidence="7">
    <location>
        <begin position="119"/>
        <end position="179"/>
    </location>
</feature>
<dbReference type="Pfam" id="PF13832">
    <property type="entry name" value="zf-HC5HC2H_2"/>
    <property type="match status" value="1"/>
</dbReference>
<evidence type="ECO:0000259" key="8">
    <source>
        <dbReference type="PROSITE" id="PS51805"/>
    </source>
</evidence>
<feature type="compositionally biased region" description="Low complexity" evidence="6">
    <location>
        <begin position="74"/>
        <end position="90"/>
    </location>
</feature>
<feature type="compositionally biased region" description="Acidic residues" evidence="6">
    <location>
        <begin position="21"/>
        <end position="35"/>
    </location>
</feature>
<dbReference type="CDD" id="cd15674">
    <property type="entry name" value="ePHD_PHF14"/>
    <property type="match status" value="1"/>
</dbReference>
<dbReference type="PROSITE" id="PS50016">
    <property type="entry name" value="ZF_PHD_2"/>
    <property type="match status" value="2"/>
</dbReference>
<dbReference type="CDD" id="cd15561">
    <property type="entry name" value="PHD1_PHF14"/>
    <property type="match status" value="1"/>
</dbReference>
<protein>
    <submittedName>
        <fullName evidence="9">PHD finger protein 14</fullName>
    </submittedName>
</protein>
<feature type="compositionally biased region" description="Polar residues" evidence="6">
    <location>
        <begin position="793"/>
        <end position="802"/>
    </location>
</feature>
<accession>A0A5N5TMS1</accession>
<evidence type="ECO:0000256" key="2">
    <source>
        <dbReference type="ARBA" id="ARBA00022771"/>
    </source>
</evidence>
<feature type="compositionally biased region" description="Basic and acidic residues" evidence="6">
    <location>
        <begin position="671"/>
        <end position="689"/>
    </location>
</feature>
<feature type="compositionally biased region" description="Polar residues" evidence="6">
    <location>
        <begin position="924"/>
        <end position="938"/>
    </location>
</feature>
<feature type="compositionally biased region" description="Polar residues" evidence="6">
    <location>
        <begin position="1032"/>
        <end position="1041"/>
    </location>
</feature>
<feature type="compositionally biased region" description="Low complexity" evidence="6">
    <location>
        <begin position="691"/>
        <end position="703"/>
    </location>
</feature>
<feature type="region of interest" description="Disordered" evidence="6">
    <location>
        <begin position="637"/>
        <end position="656"/>
    </location>
</feature>
<name>A0A5N5TMS1_9CRUS</name>
<keyword evidence="1" id="KW-0479">Metal-binding</keyword>
<feature type="region of interest" description="Disordered" evidence="6">
    <location>
        <begin position="924"/>
        <end position="1041"/>
    </location>
</feature>
<evidence type="ECO:0000313" key="10">
    <source>
        <dbReference type="Proteomes" id="UP000326759"/>
    </source>
</evidence>
<dbReference type="Proteomes" id="UP000326759">
    <property type="component" value="Unassembled WGS sequence"/>
</dbReference>